<keyword evidence="6" id="KW-1185">Reference proteome</keyword>
<dbReference type="InterPro" id="IPR000536">
    <property type="entry name" value="Nucl_hrmn_rcpt_lig-bd"/>
</dbReference>
<dbReference type="InterPro" id="IPR001723">
    <property type="entry name" value="Nuclear_hrmn_rcpt"/>
</dbReference>
<name>A0A1I7Y734_9BILA</name>
<feature type="compositionally biased region" description="Basic residues" evidence="4">
    <location>
        <begin position="43"/>
        <end position="52"/>
    </location>
</feature>
<evidence type="ECO:0000256" key="2">
    <source>
        <dbReference type="ARBA" id="ARBA00023163"/>
    </source>
</evidence>
<evidence type="ECO:0000256" key="1">
    <source>
        <dbReference type="ARBA" id="ARBA00023015"/>
    </source>
</evidence>
<evidence type="ECO:0000259" key="5">
    <source>
        <dbReference type="PROSITE" id="PS51843"/>
    </source>
</evidence>
<dbReference type="Proteomes" id="UP000095287">
    <property type="component" value="Unplaced"/>
</dbReference>
<sequence>MPAAPLSLLPSVFVIVCDPEFICVLSHVERNIRGSRLEEAVRRTQKKRRRQRSPPPAPSYRRPIDSAVSTSELVFAAAESWPRTSPPSATSAPTAPPASTTAPSPATAAKDSSEGVSASRTSTPAASTTPAVSTRCAAVPESPLSIRGHVPPPGTGADHKDPNHGVGATRSDLGDHSEIDGDVFGAEPKIGEERLEPIGELHGVGIRIVVGCLFTMALWVSTAIQNERDSIGKRRKTDYEEESAQFIQQLVQAESLCQQLRGSVIKRTEQVSAIYDRGKIKVEYGDRLATLNDVGKSFHQQLVLLVEWAKSLPQFTSLPLEDQVALLKANSALLIVLGVAFRSLTIAEEAICLSNDTLITQQHAVAIGDINSVVIRILDELVRPMRSLVIETNEYVALKAIVFFNPGFPVSGNGNAIPHSPDPYLSHLVLTLMSSASSRELVARGPLEETRAMALRALRFHSGDTEDCRLGLLLLLLPPLQAIAQQLVEDVQLARVFGFVNIDALMEQLILNDQSSSSAAKSGDPILTQLSTPFPV</sequence>
<keyword evidence="1" id="KW-0805">Transcription regulation</keyword>
<feature type="region of interest" description="Disordered" evidence="4">
    <location>
        <begin position="39"/>
        <end position="66"/>
    </location>
</feature>
<feature type="region of interest" description="Disordered" evidence="4">
    <location>
        <begin position="78"/>
        <end position="183"/>
    </location>
</feature>
<evidence type="ECO:0000256" key="3">
    <source>
        <dbReference type="ARBA" id="ARBA00023170"/>
    </source>
</evidence>
<organism evidence="6 7">
    <name type="scientific">Steinernema glaseri</name>
    <dbReference type="NCBI Taxonomy" id="37863"/>
    <lineage>
        <taxon>Eukaryota</taxon>
        <taxon>Metazoa</taxon>
        <taxon>Ecdysozoa</taxon>
        <taxon>Nematoda</taxon>
        <taxon>Chromadorea</taxon>
        <taxon>Rhabditida</taxon>
        <taxon>Tylenchina</taxon>
        <taxon>Panagrolaimomorpha</taxon>
        <taxon>Strongyloidoidea</taxon>
        <taxon>Steinernematidae</taxon>
        <taxon>Steinernema</taxon>
    </lineage>
</organism>
<feature type="compositionally biased region" description="Low complexity" evidence="4">
    <location>
        <begin position="86"/>
        <end position="109"/>
    </location>
</feature>
<reference evidence="7" key="1">
    <citation type="submission" date="2016-11" db="UniProtKB">
        <authorList>
            <consortium name="WormBaseParasite"/>
        </authorList>
    </citation>
    <scope>IDENTIFICATION</scope>
</reference>
<keyword evidence="2" id="KW-0804">Transcription</keyword>
<dbReference type="PRINTS" id="PR00398">
    <property type="entry name" value="STRDHORMONER"/>
</dbReference>
<dbReference type="Gene3D" id="1.10.565.10">
    <property type="entry name" value="Retinoid X Receptor"/>
    <property type="match status" value="1"/>
</dbReference>
<keyword evidence="3" id="KW-0675">Receptor</keyword>
<dbReference type="PANTHER" id="PTHR24083">
    <property type="entry name" value="NUCLEAR HORMONE RECEPTOR"/>
    <property type="match status" value="1"/>
</dbReference>
<evidence type="ECO:0000313" key="7">
    <source>
        <dbReference type="WBParaSite" id="L893_g13293.t1"/>
    </source>
</evidence>
<dbReference type="InterPro" id="IPR035500">
    <property type="entry name" value="NHR-like_dom_sf"/>
</dbReference>
<feature type="domain" description="NR LBD" evidence="5">
    <location>
        <begin position="242"/>
        <end position="513"/>
    </location>
</feature>
<feature type="compositionally biased region" description="Low complexity" evidence="4">
    <location>
        <begin position="116"/>
        <end position="135"/>
    </location>
</feature>
<dbReference type="PROSITE" id="PS51843">
    <property type="entry name" value="NR_LBD"/>
    <property type="match status" value="1"/>
</dbReference>
<protein>
    <submittedName>
        <fullName evidence="7">NR LBD domain-containing protein</fullName>
    </submittedName>
</protein>
<evidence type="ECO:0000313" key="6">
    <source>
        <dbReference type="Proteomes" id="UP000095287"/>
    </source>
</evidence>
<dbReference type="AlphaFoldDB" id="A0A1I7Y734"/>
<dbReference type="SMART" id="SM00430">
    <property type="entry name" value="HOLI"/>
    <property type="match status" value="1"/>
</dbReference>
<dbReference type="WBParaSite" id="L893_g13293.t1">
    <property type="protein sequence ID" value="L893_g13293.t1"/>
    <property type="gene ID" value="L893_g13293"/>
</dbReference>
<accession>A0A1I7Y734</accession>
<evidence type="ECO:0000256" key="4">
    <source>
        <dbReference type="SAM" id="MobiDB-lite"/>
    </source>
</evidence>
<dbReference type="InterPro" id="IPR050274">
    <property type="entry name" value="Nuclear_hormone_rcpt_NR2"/>
</dbReference>
<dbReference type="SUPFAM" id="SSF48508">
    <property type="entry name" value="Nuclear receptor ligand-binding domain"/>
    <property type="match status" value="1"/>
</dbReference>
<dbReference type="Pfam" id="PF00104">
    <property type="entry name" value="Hormone_recep"/>
    <property type="match status" value="1"/>
</dbReference>
<proteinExistence type="predicted"/>